<evidence type="ECO:0000256" key="4">
    <source>
        <dbReference type="ARBA" id="ARBA00023136"/>
    </source>
</evidence>
<comment type="subcellular location">
    <subcellularLocation>
        <location evidence="1">Membrane</location>
        <topology evidence="1">Multi-pass membrane protein</topology>
    </subcellularLocation>
</comment>
<accession>A0A1F6V6H2</accession>
<dbReference type="Proteomes" id="UP000177370">
    <property type="component" value="Unassembled WGS sequence"/>
</dbReference>
<evidence type="ECO:0000256" key="2">
    <source>
        <dbReference type="ARBA" id="ARBA00022692"/>
    </source>
</evidence>
<dbReference type="AlphaFoldDB" id="A0A1F6V6H2"/>
<sequence length="128" mass="13915">MNRTSFHVLRVGLAITFLWIGILILKNPGAWGGFIAPWAMKLMPAPVEQMMVATAWLDIIIGALLLFDVLVWLGAILAAGHLVMVLVVSGINDVTVRDIAILAGSLALFAESIPAFIRDKFVPPRIKI</sequence>
<feature type="transmembrane region" description="Helical" evidence="5">
    <location>
        <begin position="59"/>
        <end position="87"/>
    </location>
</feature>
<dbReference type="InterPro" id="IPR032808">
    <property type="entry name" value="DoxX"/>
</dbReference>
<comment type="caution">
    <text evidence="6">The sequence shown here is derived from an EMBL/GenBank/DDBJ whole genome shotgun (WGS) entry which is preliminary data.</text>
</comment>
<evidence type="ECO:0000256" key="1">
    <source>
        <dbReference type="ARBA" id="ARBA00004141"/>
    </source>
</evidence>
<dbReference type="EMBL" id="MFTP01000022">
    <property type="protein sequence ID" value="OGI65263.1"/>
    <property type="molecule type" value="Genomic_DNA"/>
</dbReference>
<keyword evidence="2 5" id="KW-0812">Transmembrane</keyword>
<proteinExistence type="predicted"/>
<keyword evidence="4 5" id="KW-0472">Membrane</keyword>
<evidence type="ECO:0000313" key="7">
    <source>
        <dbReference type="Proteomes" id="UP000177370"/>
    </source>
</evidence>
<evidence type="ECO:0000256" key="3">
    <source>
        <dbReference type="ARBA" id="ARBA00022989"/>
    </source>
</evidence>
<evidence type="ECO:0000256" key="5">
    <source>
        <dbReference type="SAM" id="Phobius"/>
    </source>
</evidence>
<evidence type="ECO:0000313" key="6">
    <source>
        <dbReference type="EMBL" id="OGI65263.1"/>
    </source>
</evidence>
<keyword evidence="3 5" id="KW-1133">Transmembrane helix</keyword>
<dbReference type="Pfam" id="PF07681">
    <property type="entry name" value="DoxX"/>
    <property type="match status" value="1"/>
</dbReference>
<protein>
    <recommendedName>
        <fullName evidence="8">DoxX family protein</fullName>
    </recommendedName>
</protein>
<reference evidence="6 7" key="1">
    <citation type="journal article" date="2016" name="Nat. Commun.">
        <title>Thousands of microbial genomes shed light on interconnected biogeochemical processes in an aquifer system.</title>
        <authorList>
            <person name="Anantharaman K."/>
            <person name="Brown C.T."/>
            <person name="Hug L.A."/>
            <person name="Sharon I."/>
            <person name="Castelle C.J."/>
            <person name="Probst A.J."/>
            <person name="Thomas B.C."/>
            <person name="Singh A."/>
            <person name="Wilkins M.J."/>
            <person name="Karaoz U."/>
            <person name="Brodie E.L."/>
            <person name="Williams K.H."/>
            <person name="Hubbard S.S."/>
            <person name="Banfield J.F."/>
        </authorList>
    </citation>
    <scope>NUCLEOTIDE SEQUENCE [LARGE SCALE GENOMIC DNA]</scope>
</reference>
<feature type="transmembrane region" description="Helical" evidence="5">
    <location>
        <begin position="99"/>
        <end position="117"/>
    </location>
</feature>
<gene>
    <name evidence="6" type="ORF">A2647_04965</name>
</gene>
<organism evidence="6 7">
    <name type="scientific">Candidatus Nomurabacteria bacterium RIFCSPHIGHO2_01_FULL_40_24b</name>
    <dbReference type="NCBI Taxonomy" id="1801739"/>
    <lineage>
        <taxon>Bacteria</taxon>
        <taxon>Candidatus Nomuraibacteriota</taxon>
    </lineage>
</organism>
<evidence type="ECO:0008006" key="8">
    <source>
        <dbReference type="Google" id="ProtNLM"/>
    </source>
</evidence>
<name>A0A1F6V6H2_9BACT</name>
<feature type="transmembrane region" description="Helical" evidence="5">
    <location>
        <begin position="12"/>
        <end position="39"/>
    </location>
</feature>